<organism evidence="1 2">
    <name type="scientific">Amycolatopsis sulphurea</name>
    <dbReference type="NCBI Taxonomy" id="76022"/>
    <lineage>
        <taxon>Bacteria</taxon>
        <taxon>Bacillati</taxon>
        <taxon>Actinomycetota</taxon>
        <taxon>Actinomycetes</taxon>
        <taxon>Pseudonocardiales</taxon>
        <taxon>Pseudonocardiaceae</taxon>
        <taxon>Amycolatopsis</taxon>
    </lineage>
</organism>
<dbReference type="AlphaFoldDB" id="A0A2A9FCT7"/>
<evidence type="ECO:0000313" key="1">
    <source>
        <dbReference type="EMBL" id="PFG49174.1"/>
    </source>
</evidence>
<protein>
    <submittedName>
        <fullName evidence="1">Uncharacterized protein</fullName>
    </submittedName>
</protein>
<reference evidence="1 2" key="1">
    <citation type="submission" date="2017-10" db="EMBL/GenBank/DDBJ databases">
        <title>Sequencing the genomes of 1000 actinobacteria strains.</title>
        <authorList>
            <person name="Klenk H.-P."/>
        </authorList>
    </citation>
    <scope>NUCLEOTIDE SEQUENCE [LARGE SCALE GENOMIC DNA]</scope>
    <source>
        <strain evidence="1 2">DSM 46092</strain>
    </source>
</reference>
<name>A0A2A9FCT7_9PSEU</name>
<comment type="caution">
    <text evidence="1">The sequence shown here is derived from an EMBL/GenBank/DDBJ whole genome shotgun (WGS) entry which is preliminary data.</text>
</comment>
<evidence type="ECO:0000313" key="2">
    <source>
        <dbReference type="Proteomes" id="UP000243542"/>
    </source>
</evidence>
<dbReference type="Proteomes" id="UP000243542">
    <property type="component" value="Unassembled WGS sequence"/>
</dbReference>
<dbReference type="EMBL" id="PDJK01000002">
    <property type="protein sequence ID" value="PFG49174.1"/>
    <property type="molecule type" value="Genomic_DNA"/>
</dbReference>
<gene>
    <name evidence="1" type="ORF">ATK36_4312</name>
</gene>
<keyword evidence="2" id="KW-1185">Reference proteome</keyword>
<accession>A0A2A9FCT7</accession>
<proteinExistence type="predicted"/>
<sequence length="42" mass="4308">MLPDVLIRRVADERFSGVGVAANTRAMCGIGGHAVIADASPI</sequence>